<gene>
    <name evidence="1" type="ORF">SAMN05421748_106293</name>
</gene>
<name>A0A285I3D2_9ACTN</name>
<dbReference type="EMBL" id="OBDY01000006">
    <property type="protein sequence ID" value="SNY42459.1"/>
    <property type="molecule type" value="Genomic_DNA"/>
</dbReference>
<dbReference type="Proteomes" id="UP000219612">
    <property type="component" value="Unassembled WGS sequence"/>
</dbReference>
<proteinExistence type="predicted"/>
<protein>
    <submittedName>
        <fullName evidence="1">Uncharacterized protein</fullName>
    </submittedName>
</protein>
<evidence type="ECO:0000313" key="2">
    <source>
        <dbReference type="Proteomes" id="UP000219612"/>
    </source>
</evidence>
<keyword evidence="2" id="KW-1185">Reference proteome</keyword>
<sequence>MPRSQDATVCDALSGGSRRRRWRVQTGVKIYVLVAVLALAGCGESEAAPPEVLEKAAAVVECGTFELDQGEQLSQEAGLCLLGAAQKGQIARLEVTVPTVEGDPITTVYATRPDGSVEVVEDNRQDPWGPQEVTREVCTGPVVAEHGLTFSQCGKTTE</sequence>
<evidence type="ECO:0000313" key="1">
    <source>
        <dbReference type="EMBL" id="SNY42459.1"/>
    </source>
</evidence>
<reference evidence="1 2" key="1">
    <citation type="submission" date="2017-09" db="EMBL/GenBank/DDBJ databases">
        <authorList>
            <person name="Ehlers B."/>
            <person name="Leendertz F.H."/>
        </authorList>
    </citation>
    <scope>NUCLEOTIDE SEQUENCE [LARGE SCALE GENOMIC DNA]</scope>
    <source>
        <strain evidence="1 2">CGMCC 4.6857</strain>
    </source>
</reference>
<dbReference type="AlphaFoldDB" id="A0A285I3D2"/>
<accession>A0A285I3D2</accession>
<organism evidence="1 2">
    <name type="scientific">Paractinoplanes atraurantiacus</name>
    <dbReference type="NCBI Taxonomy" id="1036182"/>
    <lineage>
        <taxon>Bacteria</taxon>
        <taxon>Bacillati</taxon>
        <taxon>Actinomycetota</taxon>
        <taxon>Actinomycetes</taxon>
        <taxon>Micromonosporales</taxon>
        <taxon>Micromonosporaceae</taxon>
        <taxon>Paractinoplanes</taxon>
    </lineage>
</organism>